<dbReference type="Pfam" id="PF12951">
    <property type="entry name" value="PATR"/>
    <property type="match status" value="10"/>
</dbReference>
<dbReference type="SMART" id="SM00869">
    <property type="entry name" value="Autotransporter"/>
    <property type="match status" value="1"/>
</dbReference>
<feature type="domain" description="Autotransporter" evidence="2">
    <location>
        <begin position="1185"/>
        <end position="1467"/>
    </location>
</feature>
<protein>
    <submittedName>
        <fullName evidence="3">Autotransporter-associated beta strand repeat-containing protein</fullName>
    </submittedName>
</protein>
<name>A0A9X3TVA0_9PROT</name>
<dbReference type="InterPro" id="IPR011050">
    <property type="entry name" value="Pectin_lyase_fold/virulence"/>
</dbReference>
<reference evidence="3" key="1">
    <citation type="submission" date="2022-08" db="EMBL/GenBank/DDBJ databases">
        <authorList>
            <person name="Vandamme P."/>
            <person name="Hettiarachchi A."/>
            <person name="Peeters C."/>
            <person name="Cnockaert M."/>
            <person name="Carlier A."/>
        </authorList>
    </citation>
    <scope>NUCLEOTIDE SEQUENCE</scope>
    <source>
        <strain evidence="3">LMG 31809</strain>
    </source>
</reference>
<dbReference type="Pfam" id="PF03797">
    <property type="entry name" value="Autotransporter"/>
    <property type="match status" value="1"/>
</dbReference>
<dbReference type="SUPFAM" id="SSF103515">
    <property type="entry name" value="Autotransporter"/>
    <property type="match status" value="1"/>
</dbReference>
<keyword evidence="1" id="KW-0732">Signal</keyword>
<proteinExistence type="predicted"/>
<dbReference type="InterPro" id="IPR005546">
    <property type="entry name" value="Autotransporte_beta"/>
</dbReference>
<evidence type="ECO:0000313" key="4">
    <source>
        <dbReference type="Proteomes" id="UP001141619"/>
    </source>
</evidence>
<dbReference type="InterPro" id="IPR013425">
    <property type="entry name" value="Autotrns_rpt"/>
</dbReference>
<comment type="caution">
    <text evidence="3">The sequence shown here is derived from an EMBL/GenBank/DDBJ whole genome shotgun (WGS) entry which is preliminary data.</text>
</comment>
<dbReference type="InterPro" id="IPR036709">
    <property type="entry name" value="Autotransporte_beta_dom_sf"/>
</dbReference>
<dbReference type="EMBL" id="JANWOI010000001">
    <property type="protein sequence ID" value="MDA5192666.1"/>
    <property type="molecule type" value="Genomic_DNA"/>
</dbReference>
<sequence length="1467" mass="143947">MGAGGSGIVGNALALTLNATATGGLNGNNTIRAKAIDFTGGANALVLGSGWGLTGDIGVAGSLDLSATADSVLSSAITGSGSVTKTGATTITLTGTNSFAGVLTISAGTLQVGNGDTAGSVSGNILNNGALVFNRSDNVTHSSAINGTGSVTQSGTGKLIFTADNGYSGGTTIDTGSTLQVGDGGFTGSLGSGDIVNNGTLSINRDLATSLTLDQAISGTGALEVTSGDIYLTGNNSYSGTTTIASAFVIVGDNTTTGSLGSGAVVNNGTLYFARSNEHTVNNAISGTGEFGQMGAGKLIYTGTSTSTGQNTIASGRTLQIGNGGTSGNLGTGAVANRGSLIFNRSDSVTQSGLISGSGTLRQSGSGTLILTGNNIYNGATTIDADATLQIGNGGTSGSLGVGAVTNAGTLAFNRADAVTFNRDISGSGALRQSGSGTLIFTADHSYSGGTTIDAGTTIQLGTGSSTTGSLGSGTITNNGTLDIRRSFAPTLTFSQLITGSGNLTVTSGGVVLNEDNDYSGTTTIASGAGLALGTFSSKGSLGSGAVVNDGMLYFARSNEHTVNNAISGTGEFRQRGAGKLIYTGTSTSTGQNTIDSGTTLQIGNGSTSGNLGTGAVENNGSLIFNRADSVTQRGAISGSGTLRQSGSGTLILTANNSYSGPTAIEAGATLQVGNGGTSGTLGTGAVTNAGTLAFNRSDIFVVNNNILGGGALRQSGSGTLTLTGANSYTGATMIDAGATLQVGNGGTSGTLGTGAVLNAGTLVFDRADAITYAGVLSGSGDIVHTGAGVLTLTGVNSYTGTLTVDTGSTLQLGDGGTSGRFGSGDLVNNGLILINRSDNYVIANDIFGTGEIHQVGTGTFVLTGNHYSVGMTRVDAGGTVQIGNGGLLGSLGAGTFENEGALAFNASNSVIYTGVISGNGTVIQSGSGALTLTGTQTYTGATTINSGTLVVNGSIAASSGVVVNAGGKLGGSGTVSGLTLNGGTLSPGNSPGTLTVTGNLVMDANSTYLAEVEGGVADRVNVTGTATLGGTLRLVPLGGTYNFDSDYTLLSAAGGLGGTSFATVDPTGFVGAGITTTVTYSGNDVLLKLAPKALASLGVTAPANAARISAAIDAAVANGTNASALFGIYNLQAGLIPAAVNELSGEIHAAAPAMANAAASAFLGTLLDGSGAGRLRRDPNLGTVSTERFALWAAAFGSTGHTDGHPASGAAKRNLSDHHLAIGAELRLNDSATVGASVAGGKTSASVSAGLGAADADVFQAGLYGRADLGALNLAAAVGYARLDTDTTRAISSLGVSNISSSYVTKAWSGRIEASVPFETLGGQLTFAPIAAFQAIRAKSPAIIEQTTANAGHLSLDHRVDTSSRSELGLKLDTNLTAGSTPVVGFVRASWAHYFKYDTDVSASLNGVTGVSYTIAGTRPSRNAALLSAGADIKLTPRVSFGMRAYSELSDTTQTVGGTAEIKGSF</sequence>
<dbReference type="PROSITE" id="PS51208">
    <property type="entry name" value="AUTOTRANSPORTER"/>
    <property type="match status" value="1"/>
</dbReference>
<keyword evidence="4" id="KW-1185">Reference proteome</keyword>
<dbReference type="InterPro" id="IPR012332">
    <property type="entry name" value="Autotransporter_pectin_lyase_C"/>
</dbReference>
<reference evidence="3" key="2">
    <citation type="journal article" date="2023" name="Syst. Appl. Microbiol.">
        <title>Govania unica gen. nov., sp. nov., a rare biosphere bacterium that represents a novel family in the class Alphaproteobacteria.</title>
        <authorList>
            <person name="Vandamme P."/>
            <person name="Peeters C."/>
            <person name="Hettiarachchi A."/>
            <person name="Cnockaert M."/>
            <person name="Carlier A."/>
        </authorList>
    </citation>
    <scope>NUCLEOTIDE SEQUENCE</scope>
    <source>
        <strain evidence="3">LMG 31809</strain>
    </source>
</reference>
<dbReference type="Proteomes" id="UP001141619">
    <property type="component" value="Unassembled WGS sequence"/>
</dbReference>
<accession>A0A9X3TVA0</accession>
<dbReference type="NCBIfam" id="TIGR02601">
    <property type="entry name" value="autotrns_rpt"/>
    <property type="match status" value="8"/>
</dbReference>
<dbReference type="SUPFAM" id="SSF51126">
    <property type="entry name" value="Pectin lyase-like"/>
    <property type="match status" value="6"/>
</dbReference>
<evidence type="ECO:0000313" key="3">
    <source>
        <dbReference type="EMBL" id="MDA5192666.1"/>
    </source>
</evidence>
<evidence type="ECO:0000256" key="1">
    <source>
        <dbReference type="ARBA" id="ARBA00022729"/>
    </source>
</evidence>
<dbReference type="Gene3D" id="2.40.128.130">
    <property type="entry name" value="Autotransporter beta-domain"/>
    <property type="match status" value="1"/>
</dbReference>
<organism evidence="3 4">
    <name type="scientific">Govanella unica</name>
    <dbReference type="NCBI Taxonomy" id="2975056"/>
    <lineage>
        <taxon>Bacteria</taxon>
        <taxon>Pseudomonadati</taxon>
        <taxon>Pseudomonadota</taxon>
        <taxon>Alphaproteobacteria</taxon>
        <taxon>Emcibacterales</taxon>
        <taxon>Govanellaceae</taxon>
        <taxon>Govanella</taxon>
    </lineage>
</organism>
<gene>
    <name evidence="3" type="ORF">NYP16_01670</name>
</gene>
<dbReference type="Gene3D" id="2.160.20.20">
    <property type="match status" value="5"/>
</dbReference>
<evidence type="ECO:0000259" key="2">
    <source>
        <dbReference type="PROSITE" id="PS51208"/>
    </source>
</evidence>